<dbReference type="RefSeq" id="WP_283174968.1">
    <property type="nucleotide sequence ID" value="NZ_JAPNOA010000056.1"/>
</dbReference>
<dbReference type="EMBL" id="JAPNOA010000056">
    <property type="protein sequence ID" value="MCY0966771.1"/>
    <property type="molecule type" value="Genomic_DNA"/>
</dbReference>
<dbReference type="AlphaFoldDB" id="A0A9X3ITD3"/>
<dbReference type="Proteomes" id="UP001150830">
    <property type="component" value="Unassembled WGS sequence"/>
</dbReference>
<dbReference type="SMART" id="SM00342">
    <property type="entry name" value="HTH_ARAC"/>
    <property type="match status" value="1"/>
</dbReference>
<dbReference type="InterPro" id="IPR050204">
    <property type="entry name" value="AraC_XylS_family_regulators"/>
</dbReference>
<name>A0A9X3ITD3_9GAMM</name>
<dbReference type="PRINTS" id="PR00032">
    <property type="entry name" value="HTHARAC"/>
</dbReference>
<evidence type="ECO:0000256" key="2">
    <source>
        <dbReference type="ARBA" id="ARBA00023125"/>
    </source>
</evidence>
<sequence>MNSLSIRSYQPLTETHIHDWHQLVLPLQGSIHIELEGYRGLVGVGECVVIRSGQRHDFGANEAARFVVADLDELPAPLADTPHCLFSINPPLRSFLLFVEQQLEYRVDPQVEASMVQLFGQLLSQQHMAPPQDRLISAIQHWITEQLHTSLGINELARQAGLGTTQFKKRFREQLGISPMQYITRERMEKARALLSHTDLSVQQIAEQTGYSDVSAFSRRFSQHFGLPPRVFAQGQNHNGV</sequence>
<dbReference type="InterPro" id="IPR009057">
    <property type="entry name" value="Homeodomain-like_sf"/>
</dbReference>
<evidence type="ECO:0000313" key="5">
    <source>
        <dbReference type="EMBL" id="MCY0966771.1"/>
    </source>
</evidence>
<dbReference type="SUPFAM" id="SSF46689">
    <property type="entry name" value="Homeodomain-like"/>
    <property type="match status" value="2"/>
</dbReference>
<organism evidence="5 6">
    <name type="scientific">Parathalassolituus penaei</name>
    <dbReference type="NCBI Taxonomy" id="2997323"/>
    <lineage>
        <taxon>Bacteria</taxon>
        <taxon>Pseudomonadati</taxon>
        <taxon>Pseudomonadota</taxon>
        <taxon>Gammaproteobacteria</taxon>
        <taxon>Oceanospirillales</taxon>
        <taxon>Oceanospirillaceae</taxon>
        <taxon>Parathalassolituus</taxon>
    </lineage>
</organism>
<dbReference type="InterPro" id="IPR014710">
    <property type="entry name" value="RmlC-like_jellyroll"/>
</dbReference>
<dbReference type="InterPro" id="IPR020449">
    <property type="entry name" value="Tscrpt_reg_AraC-type_HTH"/>
</dbReference>
<dbReference type="Gene3D" id="2.60.120.10">
    <property type="entry name" value="Jelly Rolls"/>
    <property type="match status" value="1"/>
</dbReference>
<evidence type="ECO:0000256" key="1">
    <source>
        <dbReference type="ARBA" id="ARBA00023015"/>
    </source>
</evidence>
<keyword evidence="3" id="KW-0804">Transcription</keyword>
<reference evidence="5" key="1">
    <citation type="submission" date="2022-11" db="EMBL/GenBank/DDBJ databases">
        <title>Parathalassolutuus dongxingensis gen. nov., sp. nov., a novel member of family Oceanospirillaceae isolated from a coastal shrimp pond in Guangxi, China.</title>
        <authorList>
            <person name="Chen H."/>
        </authorList>
    </citation>
    <scope>NUCLEOTIDE SEQUENCE</scope>
    <source>
        <strain evidence="5">G-43</strain>
    </source>
</reference>
<gene>
    <name evidence="5" type="ORF">OUO13_16435</name>
</gene>
<dbReference type="GO" id="GO:0003700">
    <property type="term" value="F:DNA-binding transcription factor activity"/>
    <property type="evidence" value="ECO:0007669"/>
    <property type="project" value="InterPro"/>
</dbReference>
<dbReference type="InterPro" id="IPR018062">
    <property type="entry name" value="HTH_AraC-typ_CS"/>
</dbReference>
<dbReference type="InterPro" id="IPR018060">
    <property type="entry name" value="HTH_AraC"/>
</dbReference>
<dbReference type="PANTHER" id="PTHR46796:SF6">
    <property type="entry name" value="ARAC SUBFAMILY"/>
    <property type="match status" value="1"/>
</dbReference>
<accession>A0A9X3ITD3</accession>
<dbReference type="SUPFAM" id="SSF51182">
    <property type="entry name" value="RmlC-like cupins"/>
    <property type="match status" value="1"/>
</dbReference>
<dbReference type="GO" id="GO:0043565">
    <property type="term" value="F:sequence-specific DNA binding"/>
    <property type="evidence" value="ECO:0007669"/>
    <property type="project" value="InterPro"/>
</dbReference>
<keyword evidence="1" id="KW-0805">Transcription regulation</keyword>
<dbReference type="PROSITE" id="PS00041">
    <property type="entry name" value="HTH_ARAC_FAMILY_1"/>
    <property type="match status" value="1"/>
</dbReference>
<evidence type="ECO:0000259" key="4">
    <source>
        <dbReference type="PROSITE" id="PS01124"/>
    </source>
</evidence>
<feature type="domain" description="HTH araC/xylS-type" evidence="4">
    <location>
        <begin position="137"/>
        <end position="235"/>
    </location>
</feature>
<keyword evidence="2" id="KW-0238">DNA-binding</keyword>
<dbReference type="InterPro" id="IPR011051">
    <property type="entry name" value="RmlC_Cupin_sf"/>
</dbReference>
<evidence type="ECO:0000256" key="3">
    <source>
        <dbReference type="ARBA" id="ARBA00023163"/>
    </source>
</evidence>
<dbReference type="PROSITE" id="PS01124">
    <property type="entry name" value="HTH_ARAC_FAMILY_2"/>
    <property type="match status" value="1"/>
</dbReference>
<dbReference type="Gene3D" id="1.10.10.60">
    <property type="entry name" value="Homeodomain-like"/>
    <property type="match status" value="2"/>
</dbReference>
<evidence type="ECO:0000313" key="6">
    <source>
        <dbReference type="Proteomes" id="UP001150830"/>
    </source>
</evidence>
<proteinExistence type="predicted"/>
<dbReference type="PANTHER" id="PTHR46796">
    <property type="entry name" value="HTH-TYPE TRANSCRIPTIONAL ACTIVATOR RHAS-RELATED"/>
    <property type="match status" value="1"/>
</dbReference>
<dbReference type="Pfam" id="PF12833">
    <property type="entry name" value="HTH_18"/>
    <property type="match status" value="1"/>
</dbReference>
<comment type="caution">
    <text evidence="5">The sequence shown here is derived from an EMBL/GenBank/DDBJ whole genome shotgun (WGS) entry which is preliminary data.</text>
</comment>
<keyword evidence="6" id="KW-1185">Reference proteome</keyword>
<protein>
    <submittedName>
        <fullName evidence="5">AraC family transcriptional regulator</fullName>
    </submittedName>
</protein>